<sequence length="158" mass="17594">MQQHQLTKQEDTAVPVPIAVTGHALEEATRQNGVTAIEEGEQEMLRLKELIEKLEKTKEVNKPAHAARAGESAQRMEEIMVRAKKEHQAVLQDIKKTLDAETREIEEKKKKLAEAKARLVAKLKKLVPSLDILFETPGELFPAPTQKPTMAEVTAGVT</sequence>
<dbReference type="Proteomes" id="UP001151518">
    <property type="component" value="Unassembled WGS sequence"/>
</dbReference>
<comment type="caution">
    <text evidence="2">The sequence shown here is derived from an EMBL/GenBank/DDBJ whole genome shotgun (WGS) entry which is preliminary data.</text>
</comment>
<dbReference type="AlphaFoldDB" id="A0A9W8G5Y1"/>
<proteinExistence type="predicted"/>
<organism evidence="2 3">
    <name type="scientific">Coemansia spiralis</name>
    <dbReference type="NCBI Taxonomy" id="417178"/>
    <lineage>
        <taxon>Eukaryota</taxon>
        <taxon>Fungi</taxon>
        <taxon>Fungi incertae sedis</taxon>
        <taxon>Zoopagomycota</taxon>
        <taxon>Kickxellomycotina</taxon>
        <taxon>Kickxellomycetes</taxon>
        <taxon>Kickxellales</taxon>
        <taxon>Kickxellaceae</taxon>
        <taxon>Coemansia</taxon>
    </lineage>
</organism>
<feature type="coiled-coil region" evidence="1">
    <location>
        <begin position="37"/>
        <end position="125"/>
    </location>
</feature>
<protein>
    <submittedName>
        <fullName evidence="2">Uncharacterized protein</fullName>
    </submittedName>
</protein>
<name>A0A9W8G5Y1_9FUNG</name>
<evidence type="ECO:0000256" key="1">
    <source>
        <dbReference type="SAM" id="Coils"/>
    </source>
</evidence>
<dbReference type="EMBL" id="JANBTW010000063">
    <property type="protein sequence ID" value="KAJ2673832.1"/>
    <property type="molecule type" value="Genomic_DNA"/>
</dbReference>
<evidence type="ECO:0000313" key="2">
    <source>
        <dbReference type="EMBL" id="KAJ2673832.1"/>
    </source>
</evidence>
<evidence type="ECO:0000313" key="3">
    <source>
        <dbReference type="Proteomes" id="UP001151518"/>
    </source>
</evidence>
<reference evidence="2" key="1">
    <citation type="submission" date="2022-07" db="EMBL/GenBank/DDBJ databases">
        <title>Phylogenomic reconstructions and comparative analyses of Kickxellomycotina fungi.</title>
        <authorList>
            <person name="Reynolds N.K."/>
            <person name="Stajich J.E."/>
            <person name="Barry K."/>
            <person name="Grigoriev I.V."/>
            <person name="Crous P."/>
            <person name="Smith M.E."/>
        </authorList>
    </citation>
    <scope>NUCLEOTIDE SEQUENCE</scope>
    <source>
        <strain evidence="2">NRRL 3115</strain>
    </source>
</reference>
<accession>A0A9W8G5Y1</accession>
<keyword evidence="1" id="KW-0175">Coiled coil</keyword>
<gene>
    <name evidence="2" type="ORF">GGI25_004579</name>
</gene>